<keyword evidence="4" id="KW-1185">Reference proteome</keyword>
<proteinExistence type="predicted"/>
<dbReference type="InterPro" id="IPR016135">
    <property type="entry name" value="UBQ-conjugating_enzyme/RWD"/>
</dbReference>
<protein>
    <submittedName>
        <fullName evidence="3">Ubiquitin-conjugating enzyme</fullName>
    </submittedName>
</protein>
<comment type="caution">
    <text evidence="3">The sequence shown here is derived from an EMBL/GenBank/DDBJ whole genome shotgun (WGS) entry which is preliminary data.</text>
</comment>
<sequence>MYANGYVCLSLLNTWSGKKEEKALFFNEPGRGSFAKYSALEKTSMAYNEEIWEKNCKTMMFLLRRPPQHFQALVNEHFREQGPTILSACMAYVHGQVKVGDPVVLDATSSYRAYKISKRFRKSMLNVFPKLLALFASKGASVEKFKAKPLLTEVKRKRHGGNVITKAFKKLMQVFGWPKKDKGNKDENKN</sequence>
<evidence type="ECO:0000313" key="4">
    <source>
        <dbReference type="Proteomes" id="UP000554482"/>
    </source>
</evidence>
<evidence type="ECO:0000256" key="1">
    <source>
        <dbReference type="ARBA" id="ARBA00022679"/>
    </source>
</evidence>
<dbReference type="EMBL" id="JABWDY010015648">
    <property type="protein sequence ID" value="KAF5196684.1"/>
    <property type="molecule type" value="Genomic_DNA"/>
</dbReference>
<evidence type="ECO:0000313" key="3">
    <source>
        <dbReference type="EMBL" id="KAF5196684.1"/>
    </source>
</evidence>
<dbReference type="Proteomes" id="UP000554482">
    <property type="component" value="Unassembled WGS sequence"/>
</dbReference>
<dbReference type="AlphaFoldDB" id="A0A7J6WGX7"/>
<keyword evidence="2" id="KW-0833">Ubl conjugation pathway</keyword>
<keyword evidence="1" id="KW-0808">Transferase</keyword>
<dbReference type="PANTHER" id="PTHR46116">
    <property type="entry name" value="(E3-INDEPENDENT) E2 UBIQUITIN-CONJUGATING ENZYME"/>
    <property type="match status" value="1"/>
</dbReference>
<name>A0A7J6WGX7_THATH</name>
<dbReference type="PANTHER" id="PTHR46116:SF19">
    <property type="entry name" value="UBIQUITIN-CONJUGATING ENZYME FAMILY PROTEIN"/>
    <property type="match status" value="1"/>
</dbReference>
<gene>
    <name evidence="3" type="ORF">FRX31_013728</name>
</gene>
<organism evidence="3 4">
    <name type="scientific">Thalictrum thalictroides</name>
    <name type="common">Rue-anemone</name>
    <name type="synonym">Anemone thalictroides</name>
    <dbReference type="NCBI Taxonomy" id="46969"/>
    <lineage>
        <taxon>Eukaryota</taxon>
        <taxon>Viridiplantae</taxon>
        <taxon>Streptophyta</taxon>
        <taxon>Embryophyta</taxon>
        <taxon>Tracheophyta</taxon>
        <taxon>Spermatophyta</taxon>
        <taxon>Magnoliopsida</taxon>
        <taxon>Ranunculales</taxon>
        <taxon>Ranunculaceae</taxon>
        <taxon>Thalictroideae</taxon>
        <taxon>Thalictrum</taxon>
    </lineage>
</organism>
<dbReference type="OrthoDB" id="47801at2759"/>
<dbReference type="Gene3D" id="3.10.110.10">
    <property type="entry name" value="Ubiquitin Conjugating Enzyme"/>
    <property type="match status" value="1"/>
</dbReference>
<dbReference type="GO" id="GO:0061631">
    <property type="term" value="F:ubiquitin conjugating enzyme activity"/>
    <property type="evidence" value="ECO:0007669"/>
    <property type="project" value="TreeGrafter"/>
</dbReference>
<reference evidence="3 4" key="1">
    <citation type="submission" date="2020-06" db="EMBL/GenBank/DDBJ databases">
        <title>Transcriptomic and genomic resources for Thalictrum thalictroides and T. hernandezii: Facilitating candidate gene discovery in an emerging model plant lineage.</title>
        <authorList>
            <person name="Arias T."/>
            <person name="Riano-Pachon D.M."/>
            <person name="Di Stilio V.S."/>
        </authorList>
    </citation>
    <scope>NUCLEOTIDE SEQUENCE [LARGE SCALE GENOMIC DNA]</scope>
    <source>
        <strain evidence="4">cv. WT478/WT964</strain>
        <tissue evidence="3">Leaves</tissue>
    </source>
</reference>
<evidence type="ECO:0000256" key="2">
    <source>
        <dbReference type="ARBA" id="ARBA00022786"/>
    </source>
</evidence>
<accession>A0A7J6WGX7</accession>